<feature type="transmembrane region" description="Helical" evidence="6">
    <location>
        <begin position="59"/>
        <end position="80"/>
    </location>
</feature>
<gene>
    <name evidence="7" type="ORF">H9753_03130</name>
</gene>
<dbReference type="Pfam" id="PF03788">
    <property type="entry name" value="LrgA"/>
    <property type="match status" value="1"/>
</dbReference>
<dbReference type="Proteomes" id="UP000823886">
    <property type="component" value="Unassembled WGS sequence"/>
</dbReference>
<sequence>MKYLKQFCIILFLSFLGEALRSVIPLPIPASVYGLVLMLGALASGILKGSQVRETSEFLIEIMPVMFIPAGVGLMDSWGVLKPVCIPVLLITVLTTVIVMGTTGAVTQQMIRKEKKKHESISD</sequence>
<keyword evidence="2" id="KW-1003">Cell membrane</keyword>
<evidence type="ECO:0000256" key="5">
    <source>
        <dbReference type="ARBA" id="ARBA00023136"/>
    </source>
</evidence>
<evidence type="ECO:0000256" key="6">
    <source>
        <dbReference type="SAM" id="Phobius"/>
    </source>
</evidence>
<evidence type="ECO:0000256" key="1">
    <source>
        <dbReference type="ARBA" id="ARBA00004651"/>
    </source>
</evidence>
<keyword evidence="3 6" id="KW-0812">Transmembrane</keyword>
<dbReference type="PANTHER" id="PTHR33931">
    <property type="entry name" value="HOLIN-LIKE PROTEIN CIDA-RELATED"/>
    <property type="match status" value="1"/>
</dbReference>
<protein>
    <submittedName>
        <fullName evidence="7">CidA/LrgA family protein</fullName>
    </submittedName>
</protein>
<evidence type="ECO:0000313" key="8">
    <source>
        <dbReference type="Proteomes" id="UP000823886"/>
    </source>
</evidence>
<reference evidence="7" key="1">
    <citation type="journal article" date="2021" name="PeerJ">
        <title>Extensive microbial diversity within the chicken gut microbiome revealed by metagenomics and culture.</title>
        <authorList>
            <person name="Gilroy R."/>
            <person name="Ravi A."/>
            <person name="Getino M."/>
            <person name="Pursley I."/>
            <person name="Horton D.L."/>
            <person name="Alikhan N.F."/>
            <person name="Baker D."/>
            <person name="Gharbi K."/>
            <person name="Hall N."/>
            <person name="Watson M."/>
            <person name="Adriaenssens E.M."/>
            <person name="Foster-Nyarko E."/>
            <person name="Jarju S."/>
            <person name="Secka A."/>
            <person name="Antonio M."/>
            <person name="Oren A."/>
            <person name="Chaudhuri R.R."/>
            <person name="La Ragione R."/>
            <person name="Hildebrand F."/>
            <person name="Pallen M.J."/>
        </authorList>
    </citation>
    <scope>NUCLEOTIDE SEQUENCE</scope>
    <source>
        <strain evidence="7">ChiBcec2-3848</strain>
    </source>
</reference>
<evidence type="ECO:0000313" key="7">
    <source>
        <dbReference type="EMBL" id="HJC62597.1"/>
    </source>
</evidence>
<keyword evidence="5 6" id="KW-0472">Membrane</keyword>
<name>A0A9D2PMY4_9FIRM</name>
<evidence type="ECO:0000256" key="4">
    <source>
        <dbReference type="ARBA" id="ARBA00022989"/>
    </source>
</evidence>
<dbReference type="GO" id="GO:0005886">
    <property type="term" value="C:plasma membrane"/>
    <property type="evidence" value="ECO:0007669"/>
    <property type="project" value="UniProtKB-SubCell"/>
</dbReference>
<comment type="subcellular location">
    <subcellularLocation>
        <location evidence="1">Cell membrane</location>
        <topology evidence="1">Multi-pass membrane protein</topology>
    </subcellularLocation>
</comment>
<feature type="transmembrane region" description="Helical" evidence="6">
    <location>
        <begin position="86"/>
        <end position="107"/>
    </location>
</feature>
<dbReference type="EMBL" id="DWVZ01000038">
    <property type="protein sequence ID" value="HJC62597.1"/>
    <property type="molecule type" value="Genomic_DNA"/>
</dbReference>
<evidence type="ECO:0000256" key="3">
    <source>
        <dbReference type="ARBA" id="ARBA00022692"/>
    </source>
</evidence>
<accession>A0A9D2PMY4</accession>
<feature type="transmembrane region" description="Helical" evidence="6">
    <location>
        <begin position="31"/>
        <end position="47"/>
    </location>
</feature>
<keyword evidence="4 6" id="KW-1133">Transmembrane helix</keyword>
<comment type="caution">
    <text evidence="7">The sequence shown here is derived from an EMBL/GenBank/DDBJ whole genome shotgun (WGS) entry which is preliminary data.</text>
</comment>
<dbReference type="PANTHER" id="PTHR33931:SF2">
    <property type="entry name" value="HOLIN-LIKE PROTEIN CIDA"/>
    <property type="match status" value="1"/>
</dbReference>
<evidence type="ECO:0000256" key="2">
    <source>
        <dbReference type="ARBA" id="ARBA00022475"/>
    </source>
</evidence>
<dbReference type="InterPro" id="IPR005538">
    <property type="entry name" value="LrgA/CidA"/>
</dbReference>
<dbReference type="AlphaFoldDB" id="A0A9D2PMY4"/>
<reference evidence="7" key="2">
    <citation type="submission" date="2021-04" db="EMBL/GenBank/DDBJ databases">
        <authorList>
            <person name="Gilroy R."/>
        </authorList>
    </citation>
    <scope>NUCLEOTIDE SEQUENCE</scope>
    <source>
        <strain evidence="7">ChiBcec2-3848</strain>
    </source>
</reference>
<organism evidence="7 8">
    <name type="scientific">Candidatus Blautia merdavium</name>
    <dbReference type="NCBI Taxonomy" id="2838494"/>
    <lineage>
        <taxon>Bacteria</taxon>
        <taxon>Bacillati</taxon>
        <taxon>Bacillota</taxon>
        <taxon>Clostridia</taxon>
        <taxon>Lachnospirales</taxon>
        <taxon>Lachnospiraceae</taxon>
        <taxon>Blautia</taxon>
    </lineage>
</organism>
<proteinExistence type="predicted"/>